<keyword evidence="2" id="KW-1185">Reference proteome</keyword>
<evidence type="ECO:0000313" key="1">
    <source>
        <dbReference type="EMBL" id="CAG8557498.1"/>
    </source>
</evidence>
<gene>
    <name evidence="1" type="ORF">ACOLOM_LOCUS5100</name>
</gene>
<reference evidence="1" key="1">
    <citation type="submission" date="2021-06" db="EMBL/GenBank/DDBJ databases">
        <authorList>
            <person name="Kallberg Y."/>
            <person name="Tangrot J."/>
            <person name="Rosling A."/>
        </authorList>
    </citation>
    <scope>NUCLEOTIDE SEQUENCE</scope>
    <source>
        <strain evidence="1">CL356</strain>
    </source>
</reference>
<dbReference type="EMBL" id="CAJVPT010008988">
    <property type="protein sequence ID" value="CAG8557498.1"/>
    <property type="molecule type" value="Genomic_DNA"/>
</dbReference>
<organism evidence="1 2">
    <name type="scientific">Acaulospora colombiana</name>
    <dbReference type="NCBI Taxonomy" id="27376"/>
    <lineage>
        <taxon>Eukaryota</taxon>
        <taxon>Fungi</taxon>
        <taxon>Fungi incertae sedis</taxon>
        <taxon>Mucoromycota</taxon>
        <taxon>Glomeromycotina</taxon>
        <taxon>Glomeromycetes</taxon>
        <taxon>Diversisporales</taxon>
        <taxon>Acaulosporaceae</taxon>
        <taxon>Acaulospora</taxon>
    </lineage>
</organism>
<protein>
    <submittedName>
        <fullName evidence="1">4389_t:CDS:1</fullName>
    </submittedName>
</protein>
<name>A0ACA9LZ13_9GLOM</name>
<sequence length="582" mass="66310">MDGKQLIELFGDFVSSQDNDGKARDTLFGGCLKASTRELYDFFNELSDLLPHSLDTRLPALIDYLSYLCNRTASTSDFASILINTVIVRNLRYFDTSDFGELLYYCIELLWRTCDKKIAIQVTSRLFGAILDAHGVIGILVSEAFGRHCLKRVLFDFNMINRIESDELLRVADVIVSLVDNCSVHANAPSRPSEGLFMYKACTELSETLISYQSAERAILNAKKNLVLPTLQKMVKHKKEDSNQKQDWNRKQDTRNSVVVKDLPPFSTRDEQHLSLLGMTAPRKPSELTNFLRALEQRKINLLGDLMKFLPCSSCHNQALVYFSPEKYSIEEESMDYTSFENLFRLPFEFSDDDKLGPWDVLLSEDAVEDMRQLETPLTTKAVMNKLGQISSGEWDRHRLRCTVANTSSSNSVNVYEILLPEQGELRILWQVDRGFSTRSHSFMQLVRIWAVTANQEQICETLSNLEMVHQVYTPAHIQQCATGNNEIVLPKVCEDDEVKSTDDRLCDQQADDERLLKVHKMLVTNKFIPLSKNLFKSLVLGGSGFTFQVSKTEYEIINYPTSAVIVGRSGWYIDPEDASRL</sequence>
<dbReference type="Proteomes" id="UP000789525">
    <property type="component" value="Unassembled WGS sequence"/>
</dbReference>
<evidence type="ECO:0000313" key="2">
    <source>
        <dbReference type="Proteomes" id="UP000789525"/>
    </source>
</evidence>
<comment type="caution">
    <text evidence="1">The sequence shown here is derived from an EMBL/GenBank/DDBJ whole genome shotgun (WGS) entry which is preliminary data.</text>
</comment>
<accession>A0ACA9LZ13</accession>
<proteinExistence type="predicted"/>